<gene>
    <name evidence="2" type="ORF">Tco_1121314</name>
</gene>
<name>A0ABQ5IXC0_9ASTR</name>
<reference evidence="2" key="1">
    <citation type="journal article" date="2022" name="Int. J. Mol. Sci.">
        <title>Draft Genome of Tanacetum Coccineum: Genomic Comparison of Closely Related Tanacetum-Family Plants.</title>
        <authorList>
            <person name="Yamashiro T."/>
            <person name="Shiraishi A."/>
            <person name="Nakayama K."/>
            <person name="Satake H."/>
        </authorList>
    </citation>
    <scope>NUCLEOTIDE SEQUENCE</scope>
</reference>
<keyword evidence="2" id="KW-0548">Nucleotidyltransferase</keyword>
<dbReference type="GO" id="GO:0003964">
    <property type="term" value="F:RNA-directed DNA polymerase activity"/>
    <property type="evidence" value="ECO:0007669"/>
    <property type="project" value="UniProtKB-KW"/>
</dbReference>
<dbReference type="Proteomes" id="UP001151760">
    <property type="component" value="Unassembled WGS sequence"/>
</dbReference>
<sequence>MVFLIKKRNNIAIRGILVDGVWIDSPFMVKNEFMSHFENRFNRPSSARLSLDMIFPKQLSLDTKDELEKNVTKDELKRAVWDYGLNKSPGPDGFTFGFYQRYWSFLENHVMEDVSHFFLYGKFPRGGNSSFIALIPKSQNANMVKYYCPISLIRSLYKIMAKILANRLVVVLGDIVSDVKLAFIAGRQILDGHFILNDFIQWFKAKKKQTMIFKVDFEKAFDSVRWDYLDDVLKSFGFGNGWVDVNEKKMSWVSWNKVLASKEKGGLGGLLGKPVESPFPSIWLDIIRDLDNLKDQDIDLLGLFEKKIGGQKIRSTTVIILVTGADNGSVCGPAHDESMIVEILELKDDITDSVSATWFLQDLAIGQSAEGSIVSFGIQVEIMKSDLSELKSSAPLYGGSNELLFDALSDALAFDLPVTSNLAKGTTTVAFIFKDGVMVAVHSRASMGRYMSYGQCINFTKSMFSPKTPSHLQNEFFNRLGVLLMEASLVLSTNNQLTAELLAIRSACRLALTYGWQNAIVESDCNVDI</sequence>
<accession>A0ABQ5IXC0</accession>
<reference evidence="2" key="2">
    <citation type="submission" date="2022-01" db="EMBL/GenBank/DDBJ databases">
        <authorList>
            <person name="Yamashiro T."/>
            <person name="Shiraishi A."/>
            <person name="Satake H."/>
            <person name="Nakayama K."/>
        </authorList>
    </citation>
    <scope>NUCLEOTIDE SEQUENCE</scope>
</reference>
<evidence type="ECO:0000313" key="3">
    <source>
        <dbReference type="Proteomes" id="UP001151760"/>
    </source>
</evidence>
<dbReference type="InterPro" id="IPR029055">
    <property type="entry name" value="Ntn_hydrolases_N"/>
</dbReference>
<dbReference type="PANTHER" id="PTHR31635">
    <property type="entry name" value="REVERSE TRANSCRIPTASE DOMAIN-CONTAINING PROTEIN-RELATED"/>
    <property type="match status" value="1"/>
</dbReference>
<evidence type="ECO:0000259" key="1">
    <source>
        <dbReference type="Pfam" id="PF00078"/>
    </source>
</evidence>
<proteinExistence type="predicted"/>
<dbReference type="Gene3D" id="3.60.20.10">
    <property type="entry name" value="Glutamine Phosphoribosylpyrophosphate, subunit 1, domain 1"/>
    <property type="match status" value="1"/>
</dbReference>
<dbReference type="EMBL" id="BQNB010021293">
    <property type="protein sequence ID" value="GJU04884.1"/>
    <property type="molecule type" value="Genomic_DNA"/>
</dbReference>
<dbReference type="PANTHER" id="PTHR31635:SF196">
    <property type="entry name" value="REVERSE TRANSCRIPTASE DOMAIN-CONTAINING PROTEIN-RELATED"/>
    <property type="match status" value="1"/>
</dbReference>
<feature type="domain" description="Reverse transcriptase" evidence="1">
    <location>
        <begin position="135"/>
        <end position="243"/>
    </location>
</feature>
<dbReference type="SUPFAM" id="SSF56235">
    <property type="entry name" value="N-terminal nucleophile aminohydrolases (Ntn hydrolases)"/>
    <property type="match status" value="1"/>
</dbReference>
<keyword evidence="2" id="KW-0808">Transferase</keyword>
<dbReference type="Pfam" id="PF00078">
    <property type="entry name" value="RVT_1"/>
    <property type="match status" value="1"/>
</dbReference>
<comment type="caution">
    <text evidence="2">The sequence shown here is derived from an EMBL/GenBank/DDBJ whole genome shotgun (WGS) entry which is preliminary data.</text>
</comment>
<keyword evidence="2" id="KW-0695">RNA-directed DNA polymerase</keyword>
<protein>
    <submittedName>
        <fullName evidence="2">RNA-directed DNA polymerase, eukaryota, reverse transcriptase zinc-binding domain protein</fullName>
    </submittedName>
</protein>
<evidence type="ECO:0000313" key="2">
    <source>
        <dbReference type="EMBL" id="GJU04884.1"/>
    </source>
</evidence>
<organism evidence="2 3">
    <name type="scientific">Tanacetum coccineum</name>
    <dbReference type="NCBI Taxonomy" id="301880"/>
    <lineage>
        <taxon>Eukaryota</taxon>
        <taxon>Viridiplantae</taxon>
        <taxon>Streptophyta</taxon>
        <taxon>Embryophyta</taxon>
        <taxon>Tracheophyta</taxon>
        <taxon>Spermatophyta</taxon>
        <taxon>Magnoliopsida</taxon>
        <taxon>eudicotyledons</taxon>
        <taxon>Gunneridae</taxon>
        <taxon>Pentapetalae</taxon>
        <taxon>asterids</taxon>
        <taxon>campanulids</taxon>
        <taxon>Asterales</taxon>
        <taxon>Asteraceae</taxon>
        <taxon>Asteroideae</taxon>
        <taxon>Anthemideae</taxon>
        <taxon>Anthemidinae</taxon>
        <taxon>Tanacetum</taxon>
    </lineage>
</organism>
<keyword evidence="3" id="KW-1185">Reference proteome</keyword>
<dbReference type="InterPro" id="IPR000477">
    <property type="entry name" value="RT_dom"/>
</dbReference>